<sequence length="143" mass="14598">MAELDALLESMLTRTEHVKAIMVTDRDGVILAKALHKDSQDGILEPAFSATFAVACEQCGKLGLGTTNSIISTFSSTQIVQFSHPPLILTLLASLDIPPGVLLAAGKDLADPMKMVADAVARSTAGAGGPAVGSGNAVVVGRA</sequence>
<protein>
    <recommendedName>
        <fullName evidence="4">Roadblock/LAMTOR2 domain-containing protein</fullName>
    </recommendedName>
</protein>
<dbReference type="STRING" id="109895.A0A507EG26"/>
<dbReference type="GO" id="GO:0071230">
    <property type="term" value="P:cellular response to amino acid stimulus"/>
    <property type="evidence" value="ECO:0007669"/>
    <property type="project" value="TreeGrafter"/>
</dbReference>
<reference evidence="2 3" key="1">
    <citation type="journal article" date="2019" name="Sci. Rep.">
        <title>Comparative genomics of chytrid fungi reveal insights into the obligate biotrophic and pathogenic lifestyle of Synchytrium endobioticum.</title>
        <authorList>
            <person name="van de Vossenberg B.T.L.H."/>
            <person name="Warris S."/>
            <person name="Nguyen H.D.T."/>
            <person name="van Gent-Pelzer M.P.E."/>
            <person name="Joly D.L."/>
            <person name="van de Geest H.C."/>
            <person name="Bonants P.J.M."/>
            <person name="Smith D.S."/>
            <person name="Levesque C.A."/>
            <person name="van der Lee T.A.J."/>
        </authorList>
    </citation>
    <scope>NUCLEOTIDE SEQUENCE [LARGE SCALE GENOMIC DNA]</scope>
    <source>
        <strain evidence="2 3">CBS 809.83</strain>
    </source>
</reference>
<dbReference type="AlphaFoldDB" id="A0A507EG26"/>
<dbReference type="GO" id="GO:0071986">
    <property type="term" value="C:Ragulator complex"/>
    <property type="evidence" value="ECO:0007669"/>
    <property type="project" value="TreeGrafter"/>
</dbReference>
<name>A0A507EG26_9FUNG</name>
<gene>
    <name evidence="2" type="ORF">PhCBS80983_g00604</name>
</gene>
<dbReference type="EMBL" id="QEAQ01000004">
    <property type="protein sequence ID" value="TPX62130.1"/>
    <property type="molecule type" value="Genomic_DNA"/>
</dbReference>
<proteinExistence type="inferred from homology"/>
<evidence type="ECO:0000313" key="3">
    <source>
        <dbReference type="Proteomes" id="UP000318582"/>
    </source>
</evidence>
<dbReference type="SMART" id="SM01278">
    <property type="entry name" value="MAPKK1_Int"/>
    <property type="match status" value="1"/>
</dbReference>
<dbReference type="PANTHER" id="PTHR13378:SF1">
    <property type="entry name" value="RAGULATOR COMPLEX PROTEIN LAMTOR3"/>
    <property type="match status" value="1"/>
</dbReference>
<accession>A0A507EG26</accession>
<evidence type="ECO:0008006" key="4">
    <source>
        <dbReference type="Google" id="ProtNLM"/>
    </source>
</evidence>
<dbReference type="Proteomes" id="UP000318582">
    <property type="component" value="Unassembled WGS sequence"/>
</dbReference>
<dbReference type="Pfam" id="PF08923">
    <property type="entry name" value="MAPKK1_Int"/>
    <property type="match status" value="1"/>
</dbReference>
<dbReference type="GO" id="GO:0032008">
    <property type="term" value="P:positive regulation of TOR signaling"/>
    <property type="evidence" value="ECO:0007669"/>
    <property type="project" value="TreeGrafter"/>
</dbReference>
<comment type="similarity">
    <text evidence="1">Belongs to the LAMTOR3 family.</text>
</comment>
<comment type="caution">
    <text evidence="2">The sequence shown here is derived from an EMBL/GenBank/DDBJ whole genome shotgun (WGS) entry which is preliminary data.</text>
</comment>
<dbReference type="SUPFAM" id="SSF103196">
    <property type="entry name" value="Roadblock/LC7 domain"/>
    <property type="match status" value="1"/>
</dbReference>
<keyword evidence="3" id="KW-1185">Reference proteome</keyword>
<evidence type="ECO:0000313" key="2">
    <source>
        <dbReference type="EMBL" id="TPX62130.1"/>
    </source>
</evidence>
<dbReference type="Gene3D" id="3.30.450.30">
    <property type="entry name" value="Dynein light chain 2a, cytoplasmic"/>
    <property type="match status" value="1"/>
</dbReference>
<evidence type="ECO:0000256" key="1">
    <source>
        <dbReference type="ARBA" id="ARBA00005356"/>
    </source>
</evidence>
<dbReference type="InterPro" id="IPR015019">
    <property type="entry name" value="LAMTOR3"/>
</dbReference>
<dbReference type="PANTHER" id="PTHR13378">
    <property type="entry name" value="REGULATOR COMPLEX PROTEIN LAMTOR3"/>
    <property type="match status" value="1"/>
</dbReference>
<organism evidence="2 3">
    <name type="scientific">Powellomyces hirtus</name>
    <dbReference type="NCBI Taxonomy" id="109895"/>
    <lineage>
        <taxon>Eukaryota</taxon>
        <taxon>Fungi</taxon>
        <taxon>Fungi incertae sedis</taxon>
        <taxon>Chytridiomycota</taxon>
        <taxon>Chytridiomycota incertae sedis</taxon>
        <taxon>Chytridiomycetes</taxon>
        <taxon>Spizellomycetales</taxon>
        <taxon>Powellomycetaceae</taxon>
        <taxon>Powellomyces</taxon>
    </lineage>
</organism>